<dbReference type="Gene3D" id="3.30.540.10">
    <property type="entry name" value="Fructose-1,6-Bisphosphatase, subunit A, domain 1"/>
    <property type="match status" value="1"/>
</dbReference>
<keyword evidence="6 12" id="KW-0479">Metal-binding</keyword>
<dbReference type="InterPro" id="IPR000760">
    <property type="entry name" value="Inositol_monophosphatase-like"/>
</dbReference>
<dbReference type="Gene3D" id="3.40.190.80">
    <property type="match status" value="1"/>
</dbReference>
<evidence type="ECO:0000313" key="13">
    <source>
        <dbReference type="EMBL" id="TWI82261.1"/>
    </source>
</evidence>
<dbReference type="PANTHER" id="PTHR43200:SF6">
    <property type="entry name" value="3'(2'),5'-BISPHOSPHATE NUCLEOTIDASE"/>
    <property type="match status" value="1"/>
</dbReference>
<comment type="caution">
    <text evidence="13">The sequence shown here is derived from an EMBL/GenBank/DDBJ whole genome shotgun (WGS) entry which is preliminary data.</text>
</comment>
<dbReference type="EMBL" id="VLLF01000009">
    <property type="protein sequence ID" value="TWI82261.1"/>
    <property type="molecule type" value="Genomic_DNA"/>
</dbReference>
<dbReference type="NCBIfam" id="TIGR02067">
    <property type="entry name" value="his_9_HisN"/>
    <property type="match status" value="1"/>
</dbReference>
<proteinExistence type="inferred from homology"/>
<evidence type="ECO:0000256" key="3">
    <source>
        <dbReference type="ARBA" id="ARBA00009759"/>
    </source>
</evidence>
<dbReference type="Proteomes" id="UP000320593">
    <property type="component" value="Unassembled WGS sequence"/>
</dbReference>
<comment type="catalytic activity">
    <reaction evidence="10">
        <text>L-histidinol phosphate + H2O = L-histidinol + phosphate</text>
        <dbReference type="Rhea" id="RHEA:14465"/>
        <dbReference type="ChEBI" id="CHEBI:15377"/>
        <dbReference type="ChEBI" id="CHEBI:43474"/>
        <dbReference type="ChEBI" id="CHEBI:57699"/>
        <dbReference type="ChEBI" id="CHEBI:57980"/>
        <dbReference type="EC" id="3.1.3.15"/>
    </reaction>
</comment>
<dbReference type="InterPro" id="IPR020583">
    <property type="entry name" value="Inositol_monoP_metal-BS"/>
</dbReference>
<name>A0A562SLQ0_9HYPH</name>
<evidence type="ECO:0000256" key="10">
    <source>
        <dbReference type="ARBA" id="ARBA00049158"/>
    </source>
</evidence>
<dbReference type="UniPathway" id="UPA00031">
    <property type="reaction ID" value="UER00013"/>
</dbReference>
<dbReference type="AlphaFoldDB" id="A0A562SLQ0"/>
<comment type="pathway">
    <text evidence="2">Amino-acid biosynthesis; L-histidine biosynthesis; L-histidine from 5-phospho-alpha-D-ribose 1-diphosphate: step 8/9.</text>
</comment>
<reference evidence="13 14" key="1">
    <citation type="submission" date="2019-07" db="EMBL/GenBank/DDBJ databases">
        <title>Genomic Encyclopedia of Archaeal and Bacterial Type Strains, Phase II (KMG-II): from individual species to whole genera.</title>
        <authorList>
            <person name="Goeker M."/>
        </authorList>
    </citation>
    <scope>NUCLEOTIDE SEQUENCE [LARGE SCALE GENOMIC DNA]</scope>
    <source>
        <strain evidence="13 14">ATCC BAA-252</strain>
    </source>
</reference>
<dbReference type="CDD" id="cd01641">
    <property type="entry name" value="Bacterial_IMPase_like_1"/>
    <property type="match status" value="1"/>
</dbReference>
<evidence type="ECO:0000256" key="1">
    <source>
        <dbReference type="ARBA" id="ARBA00001946"/>
    </source>
</evidence>
<feature type="binding site" evidence="12">
    <location>
        <position position="241"/>
    </location>
    <ligand>
        <name>Mg(2+)</name>
        <dbReference type="ChEBI" id="CHEBI:18420"/>
        <label>1</label>
        <note>catalytic</note>
    </ligand>
</feature>
<protein>
    <recommendedName>
        <fullName evidence="4 11">Histidinol-phosphatase</fullName>
        <ecNumber evidence="4 11">3.1.3.15</ecNumber>
    </recommendedName>
</protein>
<keyword evidence="7" id="KW-0378">Hydrolase</keyword>
<feature type="binding site" evidence="12">
    <location>
        <position position="116"/>
    </location>
    <ligand>
        <name>Mg(2+)</name>
        <dbReference type="ChEBI" id="CHEBI:18420"/>
        <label>1</label>
        <note>catalytic</note>
    </ligand>
</feature>
<accession>A0A562SLQ0</accession>
<keyword evidence="8 12" id="KW-0460">Magnesium</keyword>
<sequence>MLSDIVNLCKTIGAIADSLSIFRNGIAAMHSKHNFSEFFSKLADASSEAIMPHFRTAFDIENKLESGFDPVTIADRNGETAIRALINEAYPSHGILGEEHGAENLDAEYVWVLDPIDGTRAFITGLPTWGTLVGLNRNGRPYMGMMAQPYVGERYVGTCDSAWYDGPIGRRTLKTRACGKLSDAVLCTTTPALFSQYERPVFDAIEKQVKLSRYGTDCYAYCMLAAGLADLVIESGLQAYDIVALVPIIEGAGGAVTTWSGGSPEKGGQIVASGDRHLHDLVLKQLTSAAD</sequence>
<feature type="binding site" evidence="12">
    <location>
        <position position="117"/>
    </location>
    <ligand>
        <name>Mg(2+)</name>
        <dbReference type="ChEBI" id="CHEBI:18420"/>
        <label>1</label>
        <note>catalytic</note>
    </ligand>
</feature>
<evidence type="ECO:0000256" key="7">
    <source>
        <dbReference type="ARBA" id="ARBA00022801"/>
    </source>
</evidence>
<evidence type="ECO:0000256" key="2">
    <source>
        <dbReference type="ARBA" id="ARBA00004970"/>
    </source>
</evidence>
<feature type="binding site" evidence="12">
    <location>
        <position position="114"/>
    </location>
    <ligand>
        <name>Mg(2+)</name>
        <dbReference type="ChEBI" id="CHEBI:18420"/>
        <label>1</label>
        <note>catalytic</note>
    </ligand>
</feature>
<keyword evidence="9" id="KW-0368">Histidine biosynthesis</keyword>
<dbReference type="SUPFAM" id="SSF56655">
    <property type="entry name" value="Carbohydrate phosphatase"/>
    <property type="match status" value="1"/>
</dbReference>
<comment type="similarity">
    <text evidence="3">Belongs to the inositol monophosphatase superfamily.</text>
</comment>
<gene>
    <name evidence="13" type="ORF">JM93_03611</name>
</gene>
<organism evidence="13 14">
    <name type="scientific">Roseibium hamelinense</name>
    <dbReference type="NCBI Taxonomy" id="150831"/>
    <lineage>
        <taxon>Bacteria</taxon>
        <taxon>Pseudomonadati</taxon>
        <taxon>Pseudomonadota</taxon>
        <taxon>Alphaproteobacteria</taxon>
        <taxon>Hyphomicrobiales</taxon>
        <taxon>Stappiaceae</taxon>
        <taxon>Roseibium</taxon>
    </lineage>
</organism>
<dbReference type="EC" id="3.1.3.15" evidence="4 11"/>
<dbReference type="InterPro" id="IPR011809">
    <property type="entry name" value="His_9_proposed"/>
</dbReference>
<dbReference type="Pfam" id="PF00459">
    <property type="entry name" value="Inositol_P"/>
    <property type="match status" value="1"/>
</dbReference>
<evidence type="ECO:0000256" key="11">
    <source>
        <dbReference type="NCBIfam" id="TIGR02067"/>
    </source>
</evidence>
<keyword evidence="5" id="KW-0028">Amino-acid biosynthesis</keyword>
<dbReference type="PROSITE" id="PS00629">
    <property type="entry name" value="IMP_1"/>
    <property type="match status" value="1"/>
</dbReference>
<evidence type="ECO:0000256" key="12">
    <source>
        <dbReference type="PIRSR" id="PIRSR600760-2"/>
    </source>
</evidence>
<evidence type="ECO:0000256" key="5">
    <source>
        <dbReference type="ARBA" id="ARBA00022605"/>
    </source>
</evidence>
<dbReference type="GO" id="GO:0004401">
    <property type="term" value="F:histidinol-phosphatase activity"/>
    <property type="evidence" value="ECO:0007669"/>
    <property type="project" value="UniProtKB-UniRule"/>
</dbReference>
<evidence type="ECO:0000256" key="4">
    <source>
        <dbReference type="ARBA" id="ARBA00013085"/>
    </source>
</evidence>
<dbReference type="InterPro" id="IPR051090">
    <property type="entry name" value="Inositol_monoP_superfamily"/>
</dbReference>
<comment type="cofactor">
    <cofactor evidence="1 12">
        <name>Mg(2+)</name>
        <dbReference type="ChEBI" id="CHEBI:18420"/>
    </cofactor>
</comment>
<evidence type="ECO:0000313" key="14">
    <source>
        <dbReference type="Proteomes" id="UP000320593"/>
    </source>
</evidence>
<dbReference type="GO" id="GO:0000105">
    <property type="term" value="P:L-histidine biosynthetic process"/>
    <property type="evidence" value="ECO:0007669"/>
    <property type="project" value="UniProtKB-UniRule"/>
</dbReference>
<evidence type="ECO:0000256" key="8">
    <source>
        <dbReference type="ARBA" id="ARBA00022842"/>
    </source>
</evidence>
<evidence type="ECO:0000256" key="9">
    <source>
        <dbReference type="ARBA" id="ARBA00023102"/>
    </source>
</evidence>
<keyword evidence="14" id="KW-1185">Reference proteome</keyword>
<dbReference type="GO" id="GO:0046872">
    <property type="term" value="F:metal ion binding"/>
    <property type="evidence" value="ECO:0007669"/>
    <property type="project" value="UniProtKB-KW"/>
</dbReference>
<evidence type="ECO:0000256" key="6">
    <source>
        <dbReference type="ARBA" id="ARBA00022723"/>
    </source>
</evidence>
<dbReference type="PRINTS" id="PR00377">
    <property type="entry name" value="IMPHPHTASES"/>
</dbReference>
<feature type="binding site" evidence="12">
    <location>
        <position position="98"/>
    </location>
    <ligand>
        <name>Mg(2+)</name>
        <dbReference type="ChEBI" id="CHEBI:18420"/>
        <label>1</label>
        <note>catalytic</note>
    </ligand>
</feature>
<dbReference type="PANTHER" id="PTHR43200">
    <property type="entry name" value="PHOSPHATASE"/>
    <property type="match status" value="1"/>
</dbReference>
<dbReference type="FunFam" id="3.30.540.10:FF:000030">
    <property type="entry name" value="Inositol monophosphatase"/>
    <property type="match status" value="1"/>
</dbReference>